<proteinExistence type="predicted"/>
<evidence type="ECO:0000313" key="2">
    <source>
        <dbReference type="Proteomes" id="UP000180280"/>
    </source>
</evidence>
<organism evidence="1 2">
    <name type="scientific">Chromobacterium sphagni</name>
    <dbReference type="NCBI Taxonomy" id="1903179"/>
    <lineage>
        <taxon>Bacteria</taxon>
        <taxon>Pseudomonadati</taxon>
        <taxon>Pseudomonadota</taxon>
        <taxon>Betaproteobacteria</taxon>
        <taxon>Neisseriales</taxon>
        <taxon>Chromobacteriaceae</taxon>
        <taxon>Chromobacterium</taxon>
    </lineage>
</organism>
<dbReference type="RefSeq" id="WP_071113798.1">
    <property type="nucleotide sequence ID" value="NZ_MKCT01000041.1"/>
</dbReference>
<protein>
    <submittedName>
        <fullName evidence="1">Uncharacterized protein</fullName>
    </submittedName>
</protein>
<sequence>MTLHLRGIRAGADPQSAYRVYLQDSARKAGEPPGQIMVGEFNFYGIGPGMQRDVSFELTPGHPAPAISLDGECVANITLVPAHAIAPNSAPSIDSIELWGD</sequence>
<keyword evidence="2" id="KW-1185">Reference proteome</keyword>
<dbReference type="EMBL" id="MKCT01000041">
    <property type="protein sequence ID" value="OHX19204.1"/>
    <property type="molecule type" value="Genomic_DNA"/>
</dbReference>
<evidence type="ECO:0000313" key="1">
    <source>
        <dbReference type="EMBL" id="OHX19204.1"/>
    </source>
</evidence>
<dbReference type="Proteomes" id="UP000180280">
    <property type="component" value="Unassembled WGS sequence"/>
</dbReference>
<gene>
    <name evidence="1" type="ORF">BI344_18755</name>
</gene>
<accession>A0ABX3CA94</accession>
<reference evidence="1 2" key="1">
    <citation type="submission" date="2016-09" db="EMBL/GenBank/DDBJ databases">
        <title>Chromobacterium muskegensis sp. nov., an insecticidal bacterium isolated from Sphagnum bogs.</title>
        <authorList>
            <person name="Sparks M.E."/>
            <person name="Blackburn M.B."/>
            <person name="Gundersen-Rindal D.E."/>
            <person name="Mitchell A."/>
            <person name="Farrar R."/>
            <person name="Kuhar D."/>
        </authorList>
    </citation>
    <scope>NUCLEOTIDE SEQUENCE [LARGE SCALE GENOMIC DNA]</scope>
    <source>
        <strain evidence="1 2">14B-1</strain>
    </source>
</reference>
<comment type="caution">
    <text evidence="1">The sequence shown here is derived from an EMBL/GenBank/DDBJ whole genome shotgun (WGS) entry which is preliminary data.</text>
</comment>
<name>A0ABX3CA94_9NEIS</name>